<evidence type="ECO:0000313" key="2">
    <source>
        <dbReference type="EMBL" id="MFD1141473.1"/>
    </source>
</evidence>
<dbReference type="Gene3D" id="1.10.10.10">
    <property type="entry name" value="Winged helix-like DNA-binding domain superfamily/Winged helix DNA-binding domain"/>
    <property type="match status" value="1"/>
</dbReference>
<protein>
    <submittedName>
        <fullName evidence="2">MarR family winged helix-turn-helix transcriptional regulator</fullName>
    </submittedName>
</protein>
<reference evidence="3" key="1">
    <citation type="journal article" date="2019" name="Int. J. Syst. Evol. Microbiol.">
        <title>The Global Catalogue of Microorganisms (GCM) 10K type strain sequencing project: providing services to taxonomists for standard genome sequencing and annotation.</title>
        <authorList>
            <consortium name="The Broad Institute Genomics Platform"/>
            <consortium name="The Broad Institute Genome Sequencing Center for Infectious Disease"/>
            <person name="Wu L."/>
            <person name="Ma J."/>
        </authorList>
    </citation>
    <scope>NUCLEOTIDE SEQUENCE [LARGE SCALE GENOMIC DNA]</scope>
    <source>
        <strain evidence="3">CCUG 55608</strain>
    </source>
</reference>
<proteinExistence type="predicted"/>
<dbReference type="InterPro" id="IPR036390">
    <property type="entry name" value="WH_DNA-bd_sf"/>
</dbReference>
<organism evidence="2 3">
    <name type="scientific">Larkinella insperata</name>
    <dbReference type="NCBI Taxonomy" id="332158"/>
    <lineage>
        <taxon>Bacteria</taxon>
        <taxon>Pseudomonadati</taxon>
        <taxon>Bacteroidota</taxon>
        <taxon>Cytophagia</taxon>
        <taxon>Cytophagales</taxon>
        <taxon>Spirosomataceae</taxon>
        <taxon>Larkinella</taxon>
    </lineage>
</organism>
<dbReference type="InterPro" id="IPR000835">
    <property type="entry name" value="HTH_MarR-typ"/>
</dbReference>
<dbReference type="InterPro" id="IPR036388">
    <property type="entry name" value="WH-like_DNA-bd_sf"/>
</dbReference>
<evidence type="ECO:0000313" key="3">
    <source>
        <dbReference type="Proteomes" id="UP001597116"/>
    </source>
</evidence>
<dbReference type="InterPro" id="IPR039422">
    <property type="entry name" value="MarR/SlyA-like"/>
</dbReference>
<keyword evidence="3" id="KW-1185">Reference proteome</keyword>
<dbReference type="RefSeq" id="WP_265991880.1">
    <property type="nucleotide sequence ID" value="NZ_CP110973.1"/>
</dbReference>
<accession>A0ABW3Q248</accession>
<gene>
    <name evidence="2" type="ORF">ACFQ4C_10150</name>
</gene>
<name>A0ABW3Q248_9BACT</name>
<dbReference type="EMBL" id="JBHTLP010000008">
    <property type="protein sequence ID" value="MFD1141473.1"/>
    <property type="molecule type" value="Genomic_DNA"/>
</dbReference>
<dbReference type="PROSITE" id="PS50995">
    <property type="entry name" value="HTH_MARR_2"/>
    <property type="match status" value="1"/>
</dbReference>
<dbReference type="PANTHER" id="PTHR33164:SF43">
    <property type="entry name" value="HTH-TYPE TRANSCRIPTIONAL REPRESSOR YETL"/>
    <property type="match status" value="1"/>
</dbReference>
<dbReference type="SMART" id="SM00347">
    <property type="entry name" value="HTH_MARR"/>
    <property type="match status" value="1"/>
</dbReference>
<dbReference type="PANTHER" id="PTHR33164">
    <property type="entry name" value="TRANSCRIPTIONAL REGULATOR, MARR FAMILY"/>
    <property type="match status" value="1"/>
</dbReference>
<comment type="caution">
    <text evidence="2">The sequence shown here is derived from an EMBL/GenBank/DDBJ whole genome shotgun (WGS) entry which is preliminary data.</text>
</comment>
<dbReference type="Proteomes" id="UP001597116">
    <property type="component" value="Unassembled WGS sequence"/>
</dbReference>
<sequence length="166" mass="18551">MNRKHRHSEKCSPVEPPAEKKQLVGRLLHKSSRFFRELAAQRLAQAGYAHIWIGHIVLMLHIRPGGSTINQLAQETSISKQAVSRFVKELETNHYVSTGQHPDDARSVLVGITASGHQLLAAWQTATDRAYQQFIEIVGEKSMQELVGTLDKLVTFFEEPPTDSAA</sequence>
<evidence type="ECO:0000259" key="1">
    <source>
        <dbReference type="PROSITE" id="PS50995"/>
    </source>
</evidence>
<feature type="domain" description="HTH marR-type" evidence="1">
    <location>
        <begin position="21"/>
        <end position="155"/>
    </location>
</feature>
<dbReference type="Pfam" id="PF12802">
    <property type="entry name" value="MarR_2"/>
    <property type="match status" value="1"/>
</dbReference>
<dbReference type="SUPFAM" id="SSF46785">
    <property type="entry name" value="Winged helix' DNA-binding domain"/>
    <property type="match status" value="1"/>
</dbReference>